<name>A0A4V0ZFN3_9GAMM</name>
<dbReference type="Proteomes" id="UP000290244">
    <property type="component" value="Chromosome"/>
</dbReference>
<gene>
    <name evidence="1" type="ORF">EMK97_00925</name>
</gene>
<dbReference type="KEGG" id="lsd:EMK97_00925"/>
<accession>A0A4V0ZFN3</accession>
<keyword evidence="2" id="KW-1185">Reference proteome</keyword>
<dbReference type="AlphaFoldDB" id="A0A4V0ZFN3"/>
<reference evidence="1 2" key="1">
    <citation type="submission" date="2018-12" db="EMBL/GenBank/DDBJ databases">
        <title>Complete genome of Litorilituus sediminis.</title>
        <authorList>
            <person name="Liu A."/>
            <person name="Rong J."/>
        </authorList>
    </citation>
    <scope>NUCLEOTIDE SEQUENCE [LARGE SCALE GENOMIC DNA]</scope>
    <source>
        <strain evidence="1 2">JCM 17549</strain>
    </source>
</reference>
<dbReference type="InterPro" id="IPR016181">
    <property type="entry name" value="Acyl_CoA_acyltransferase"/>
</dbReference>
<dbReference type="GO" id="GO:0016740">
    <property type="term" value="F:transferase activity"/>
    <property type="evidence" value="ECO:0007669"/>
    <property type="project" value="UniProtKB-KW"/>
</dbReference>
<evidence type="ECO:0000313" key="2">
    <source>
        <dbReference type="Proteomes" id="UP000290244"/>
    </source>
</evidence>
<dbReference type="SUPFAM" id="SSF55729">
    <property type="entry name" value="Acyl-CoA N-acyltransferases (Nat)"/>
    <property type="match status" value="1"/>
</dbReference>
<dbReference type="Gene3D" id="3.40.630.30">
    <property type="match status" value="1"/>
</dbReference>
<organism evidence="1 2">
    <name type="scientific">Litorilituus sediminis</name>
    <dbReference type="NCBI Taxonomy" id="718192"/>
    <lineage>
        <taxon>Bacteria</taxon>
        <taxon>Pseudomonadati</taxon>
        <taxon>Pseudomonadota</taxon>
        <taxon>Gammaproteobacteria</taxon>
        <taxon>Alteromonadales</taxon>
        <taxon>Colwelliaceae</taxon>
        <taxon>Litorilituus</taxon>
    </lineage>
</organism>
<dbReference type="OrthoDB" id="9796171at2"/>
<dbReference type="EMBL" id="CP034759">
    <property type="protein sequence ID" value="QBG34400.1"/>
    <property type="molecule type" value="Genomic_DNA"/>
</dbReference>
<dbReference type="RefSeq" id="WP_130598569.1">
    <property type="nucleotide sequence ID" value="NZ_CP034759.1"/>
</dbReference>
<proteinExistence type="predicted"/>
<evidence type="ECO:0000313" key="1">
    <source>
        <dbReference type="EMBL" id="QBG34400.1"/>
    </source>
</evidence>
<keyword evidence="1" id="KW-0808">Transferase</keyword>
<dbReference type="Pfam" id="PF13444">
    <property type="entry name" value="Acetyltransf_5"/>
    <property type="match status" value="1"/>
</dbReference>
<sequence length="157" mass="17872">MSYSISRVNWQQAAPLLKNIREKVFICERRIPKKVEFDQHDASAFHMLVCDDTSQEPIATGRISPNGEISRIAVVSSHRAKNIDKVVLHGLFAIAQELSLKEVFILCPLEKVDYFIMHQFQPIGSVYMVAGRPKQRMACSIKTALEHASQAKYYLTH</sequence>
<protein>
    <submittedName>
        <fullName evidence="1">GNAT family N-acetyltransferase</fullName>
    </submittedName>
</protein>